<feature type="transmembrane region" description="Helical" evidence="1">
    <location>
        <begin position="20"/>
        <end position="39"/>
    </location>
</feature>
<protein>
    <submittedName>
        <fullName evidence="2">Amyloid fiber anchoring/assembly protein TapA</fullName>
    </submittedName>
</protein>
<dbReference type="RefSeq" id="WP_213145116.1">
    <property type="nucleotide sequence ID" value="NZ_JAGYPE020000049.1"/>
</dbReference>
<dbReference type="GO" id="GO:0097311">
    <property type="term" value="C:bacterial biofilm matrix"/>
    <property type="evidence" value="ECO:0007669"/>
    <property type="project" value="InterPro"/>
</dbReference>
<gene>
    <name evidence="2" type="primary">tapA</name>
    <name evidence="3" type="ORF">KHB02_021450</name>
    <name evidence="2" type="ORF">KHB02_28340</name>
</gene>
<dbReference type="EMBL" id="JAGYPE020000049">
    <property type="protein sequence ID" value="MCH6268098.1"/>
    <property type="molecule type" value="Genomic_DNA"/>
</dbReference>
<dbReference type="InterPro" id="IPR023848">
    <property type="entry name" value="TasA"/>
</dbReference>
<dbReference type="AlphaFoldDB" id="A0A942T551"/>
<sequence length="181" mass="20175">MVTIRTSRIRKHSNKKWKVLITVQIISALFLLTLITGLVTSDTEAYFSDNTQVSGIINIGTWNSEWTGSSLVFSNKNSNQTVVSCNFPTEISALIINTGSNMNSLLKYEVYYISNGNPMSGEKVGEGFMDPLAKNQSVFLKYNALKAGNYKFRAFQPLGHGNKDEIQDLWSETITITCNSK</sequence>
<comment type="caution">
    <text evidence="2">The sequence shown here is derived from an EMBL/GenBank/DDBJ whole genome shotgun (WGS) entry which is preliminary data.</text>
</comment>
<organism evidence="2">
    <name type="scientific">Neobacillus citreus</name>
    <dbReference type="NCBI Taxonomy" id="2833578"/>
    <lineage>
        <taxon>Bacteria</taxon>
        <taxon>Bacillati</taxon>
        <taxon>Bacillota</taxon>
        <taxon>Bacilli</taxon>
        <taxon>Bacillales</taxon>
        <taxon>Bacillaceae</taxon>
        <taxon>Neobacillus</taxon>
    </lineage>
</organism>
<dbReference type="EMBL" id="JAGYPE010000005">
    <property type="protein sequence ID" value="MBS4185298.1"/>
    <property type="molecule type" value="Genomic_DNA"/>
</dbReference>
<evidence type="ECO:0000256" key="1">
    <source>
        <dbReference type="SAM" id="Phobius"/>
    </source>
</evidence>
<keyword evidence="1" id="KW-0472">Membrane</keyword>
<accession>A0A942T551</accession>
<evidence type="ECO:0000313" key="2">
    <source>
        <dbReference type="EMBL" id="MBS4185298.1"/>
    </source>
</evidence>
<keyword evidence="1" id="KW-0812">Transmembrane</keyword>
<reference evidence="2" key="1">
    <citation type="submission" date="2021-05" db="EMBL/GenBank/DDBJ databases">
        <title>Novel Bacillus species.</title>
        <authorList>
            <person name="Liu G."/>
        </authorList>
    </citation>
    <scope>NUCLEOTIDE SEQUENCE</scope>
    <source>
        <strain evidence="2 4">FJAT-50051</strain>
    </source>
</reference>
<keyword evidence="4" id="KW-1185">Reference proteome</keyword>
<evidence type="ECO:0000313" key="4">
    <source>
        <dbReference type="Proteomes" id="UP000677265"/>
    </source>
</evidence>
<dbReference type="Proteomes" id="UP000677265">
    <property type="component" value="Unassembled WGS sequence"/>
</dbReference>
<proteinExistence type="predicted"/>
<name>A0A942T551_9BACI</name>
<dbReference type="InterPro" id="IPR023833">
    <property type="entry name" value="Signal_pept_SipW-depend-type"/>
</dbReference>
<dbReference type="NCBIfam" id="TIGR04088">
    <property type="entry name" value="cognate_SipW"/>
    <property type="match status" value="1"/>
</dbReference>
<keyword evidence="1" id="KW-1133">Transmembrane helix</keyword>
<evidence type="ECO:0000313" key="3">
    <source>
        <dbReference type="EMBL" id="MCH6268098.1"/>
    </source>
</evidence>
<dbReference type="NCBIfam" id="TIGR04087">
    <property type="entry name" value="YqxM_for_SipW"/>
    <property type="match status" value="1"/>
</dbReference>